<reference evidence="3" key="2">
    <citation type="journal article" date="2018" name="BMC Genomics">
        <title>Whole genome sequencing and function prediction of 133 gut anaerobes isolated from chicken caecum in pure cultures.</title>
        <authorList>
            <person name="Medvecky M."/>
            <person name="Cejkova D."/>
            <person name="Polansky O."/>
            <person name="Karasova D."/>
            <person name="Kubasova T."/>
            <person name="Cizek A."/>
            <person name="Rychlik I."/>
        </authorList>
    </citation>
    <scope>NUCLEOTIDE SEQUENCE</scope>
    <source>
        <strain evidence="4">An179</strain>
        <strain evidence="3">An180</strain>
    </source>
</reference>
<dbReference type="SUPFAM" id="SSF52218">
    <property type="entry name" value="Flavoproteins"/>
    <property type="match status" value="1"/>
</dbReference>
<dbReference type="Pfam" id="PF19583">
    <property type="entry name" value="ODP"/>
    <property type="match status" value="1"/>
</dbReference>
<dbReference type="PIRSF" id="PIRSF005243">
    <property type="entry name" value="ROO"/>
    <property type="match status" value="1"/>
</dbReference>
<dbReference type="GO" id="GO:0046872">
    <property type="term" value="F:metal ion binding"/>
    <property type="evidence" value="ECO:0007669"/>
    <property type="project" value="InterPro"/>
</dbReference>
<dbReference type="GO" id="GO:0010181">
    <property type="term" value="F:FMN binding"/>
    <property type="evidence" value="ECO:0007669"/>
    <property type="project" value="InterPro"/>
</dbReference>
<dbReference type="SMART" id="SM00849">
    <property type="entry name" value="Lactamase_B"/>
    <property type="match status" value="1"/>
</dbReference>
<dbReference type="Pfam" id="PF00258">
    <property type="entry name" value="Flavodoxin_1"/>
    <property type="match status" value="1"/>
</dbReference>
<gene>
    <name evidence="4" type="ORF">B5F15_05700</name>
    <name evidence="3" type="ORF">B5F17_01605</name>
</gene>
<evidence type="ECO:0000313" key="4">
    <source>
        <dbReference type="EMBL" id="OUP59545.1"/>
    </source>
</evidence>
<dbReference type="InterPro" id="IPR029039">
    <property type="entry name" value="Flavoprotein-like_sf"/>
</dbReference>
<dbReference type="GO" id="GO:0009055">
    <property type="term" value="F:electron transfer activity"/>
    <property type="evidence" value="ECO:0007669"/>
    <property type="project" value="InterPro"/>
</dbReference>
<evidence type="ECO:0000313" key="6">
    <source>
        <dbReference type="Proteomes" id="UP000195897"/>
    </source>
</evidence>
<protein>
    <recommendedName>
        <fullName evidence="2">Flavodoxin-like domain-containing protein</fullName>
    </recommendedName>
</protein>
<dbReference type="InterPro" id="IPR001279">
    <property type="entry name" value="Metallo-B-lactamas"/>
</dbReference>
<dbReference type="InterPro" id="IPR008254">
    <property type="entry name" value="Flavodoxin/NO_synth"/>
</dbReference>
<dbReference type="EMBL" id="NFKL01000006">
    <property type="protein sequence ID" value="OUP59545.1"/>
    <property type="molecule type" value="Genomic_DNA"/>
</dbReference>
<sequence length="372" mass="41525">MSAIKIRDNIYAVGARDPEVRIFHGYATPFGATYNCYLILDGDKKILVDNVKAAFTEEFFRNIEEICPVESLDILIQNHIEPDHSGSFPALLERCPNLEVYCTAGAQKGLKAYYGWEGACHVVKMGETLNTGSYTFHFIPAPMVHWPDSMLTYLAEEKILFSNDAFGQHICPPVNYDDELGEERLMERAVDYYGNIVLPFGMQVTNLLKAASALDIELVCPSHGVMLRTYIGKMVESYAKWAKNETDPNKVVMVYDSMWGSTAEMTRKICAEFEAEGKQVHVHCLADEHYSAVMGDIVEAKTICIGASTLNNTMMPTVAAFLTYLKGLKPKNRVGLAYGSYGWSGEATKEVAAVMEGMGWEVLPIRKQLYRG</sequence>
<dbReference type="EMBL" id="NFKK01000001">
    <property type="protein sequence ID" value="OUP54627.1"/>
    <property type="molecule type" value="Genomic_DNA"/>
</dbReference>
<dbReference type="PROSITE" id="PS50902">
    <property type="entry name" value="FLAVODOXIN_LIKE"/>
    <property type="match status" value="1"/>
</dbReference>
<dbReference type="Gene3D" id="3.60.15.10">
    <property type="entry name" value="Ribonuclease Z/Hydroxyacylglutathione hydrolase-like"/>
    <property type="match status" value="1"/>
</dbReference>
<dbReference type="CDD" id="cd07709">
    <property type="entry name" value="flavodiiron_proteins_MBL-fold"/>
    <property type="match status" value="1"/>
</dbReference>
<name>A0A1Y4LD72_9FIRM</name>
<dbReference type="InterPro" id="IPR036866">
    <property type="entry name" value="RibonucZ/Hydroxyglut_hydro"/>
</dbReference>
<dbReference type="PANTHER" id="PTHR43717:SF1">
    <property type="entry name" value="ANAEROBIC NITRIC OXIDE REDUCTASE FLAVORUBREDOXIN"/>
    <property type="match status" value="1"/>
</dbReference>
<dbReference type="SUPFAM" id="SSF56281">
    <property type="entry name" value="Metallo-hydrolase/oxidoreductase"/>
    <property type="match status" value="1"/>
</dbReference>
<evidence type="ECO:0000313" key="5">
    <source>
        <dbReference type="Proteomes" id="UP000195326"/>
    </source>
</evidence>
<evidence type="ECO:0000259" key="2">
    <source>
        <dbReference type="PROSITE" id="PS50902"/>
    </source>
</evidence>
<dbReference type="Gene3D" id="3.40.50.360">
    <property type="match status" value="1"/>
</dbReference>
<dbReference type="Proteomes" id="UP000195897">
    <property type="component" value="Unassembled WGS sequence"/>
</dbReference>
<evidence type="ECO:0000313" key="3">
    <source>
        <dbReference type="EMBL" id="OUP54627.1"/>
    </source>
</evidence>
<dbReference type="STRING" id="501571.GCA_900143195_02768"/>
<organism evidence="3 6">
    <name type="scientific">Butyricicoccus pullicaecorum</name>
    <dbReference type="NCBI Taxonomy" id="501571"/>
    <lineage>
        <taxon>Bacteria</taxon>
        <taxon>Bacillati</taxon>
        <taxon>Bacillota</taxon>
        <taxon>Clostridia</taxon>
        <taxon>Eubacteriales</taxon>
        <taxon>Butyricicoccaceae</taxon>
        <taxon>Butyricicoccus</taxon>
    </lineage>
</organism>
<dbReference type="InterPro" id="IPR016440">
    <property type="entry name" value="Rubredoxin-O_OxRdtase"/>
</dbReference>
<dbReference type="GO" id="GO:0016651">
    <property type="term" value="F:oxidoreductase activity, acting on NAD(P)H"/>
    <property type="evidence" value="ECO:0007669"/>
    <property type="project" value="UniProtKB-ARBA"/>
</dbReference>
<evidence type="ECO:0000256" key="1">
    <source>
        <dbReference type="ARBA" id="ARBA00007121"/>
    </source>
</evidence>
<comment type="caution">
    <text evidence="3">The sequence shown here is derived from an EMBL/GenBank/DDBJ whole genome shotgun (WGS) entry which is preliminary data.</text>
</comment>
<dbReference type="PANTHER" id="PTHR43717">
    <property type="entry name" value="ANAEROBIC NITRIC OXIDE REDUCTASE FLAVORUBREDOXIN"/>
    <property type="match status" value="1"/>
</dbReference>
<feature type="domain" description="Flavodoxin-like" evidence="2">
    <location>
        <begin position="251"/>
        <end position="372"/>
    </location>
</feature>
<reference evidence="5 6" key="1">
    <citation type="submission" date="2017-04" db="EMBL/GenBank/DDBJ databases">
        <title>Function of individual gut microbiota members based on whole genome sequencing of pure cultures obtained from chicken caecum.</title>
        <authorList>
            <person name="Medvecky M."/>
            <person name="Cejkova D."/>
            <person name="Polansky O."/>
            <person name="Karasova D."/>
            <person name="Kubasova T."/>
            <person name="Cizek A."/>
            <person name="Rychlik I."/>
        </authorList>
    </citation>
    <scope>NUCLEOTIDE SEQUENCE [LARGE SCALE GENOMIC DNA]</scope>
    <source>
        <strain evidence="5">An179</strain>
        <strain evidence="6">An180</strain>
    </source>
</reference>
<accession>A0A1Y4LD72</accession>
<proteinExistence type="inferred from homology"/>
<comment type="similarity">
    <text evidence="1">In the N-terminal section; belongs to the zinc metallo-hydrolase group 3 family.</text>
</comment>
<dbReference type="Proteomes" id="UP000195326">
    <property type="component" value="Unassembled WGS sequence"/>
</dbReference>
<dbReference type="InterPro" id="IPR045761">
    <property type="entry name" value="ODP_dom"/>
</dbReference>
<dbReference type="AlphaFoldDB" id="A0A1Y4LD72"/>
<dbReference type="RefSeq" id="WP_016148075.1">
    <property type="nucleotide sequence ID" value="NZ_CABKSA010000002.1"/>
</dbReference>